<dbReference type="RefSeq" id="WP_165101276.1">
    <property type="nucleotide sequence ID" value="NZ_CP049056.1"/>
</dbReference>
<dbReference type="GO" id="GO:0005524">
    <property type="term" value="F:ATP binding"/>
    <property type="evidence" value="ECO:0007669"/>
    <property type="project" value="UniProtKB-KW"/>
</dbReference>
<proteinExistence type="predicted"/>
<dbReference type="Pfam" id="PF00005">
    <property type="entry name" value="ABC_tran"/>
    <property type="match status" value="1"/>
</dbReference>
<dbReference type="KEGG" id="hdh:G5B40_17375"/>
<gene>
    <name evidence="4" type="ORF">G5B40_17375</name>
</gene>
<dbReference type="Gene3D" id="3.40.50.300">
    <property type="entry name" value="P-loop containing nucleotide triphosphate hydrolases"/>
    <property type="match status" value="1"/>
</dbReference>
<dbReference type="Proteomes" id="UP000503336">
    <property type="component" value="Chromosome"/>
</dbReference>
<keyword evidence="1" id="KW-0547">Nucleotide-binding</keyword>
<sequence length="252" mass="26097">MTLLKVEDLTVRRGARAVLDGISLSVAPGECVGLIGPNGAGKTTLMRAALGLEPALGASSLAKLKPAARARAAAFAPQAREIAWPLTVEALVALGRIPHLPPGAALGPADDAAVDRAIAWLGLDGFRGRLATEISGGEQARVLIARALAQETPLLIADEPTAGLDPAHQIAAMKVFAGLAKEGRAALVSLHDLGLALRWCTRLVLLDRGRIAADGPPREVLTAPLLAAVFGVEAFIAETPLGPVLQPMEMRR</sequence>
<evidence type="ECO:0000256" key="1">
    <source>
        <dbReference type="ARBA" id="ARBA00022741"/>
    </source>
</evidence>
<reference evidence="4 5" key="1">
    <citation type="submission" date="2020-02" db="EMBL/GenBank/DDBJ databases">
        <title>complete genome sequence of Rhodobacteraceae bacterium.</title>
        <authorList>
            <person name="Park J."/>
            <person name="Kim Y.-S."/>
            <person name="Kim K.-H."/>
        </authorList>
    </citation>
    <scope>NUCLEOTIDE SEQUENCE [LARGE SCALE GENOMIC DNA]</scope>
    <source>
        <strain evidence="4 5">RR4-56</strain>
    </source>
</reference>
<evidence type="ECO:0000256" key="2">
    <source>
        <dbReference type="ARBA" id="ARBA00022840"/>
    </source>
</evidence>
<name>A0A7L5C434_9RHOB</name>
<dbReference type="PROSITE" id="PS00211">
    <property type="entry name" value="ABC_TRANSPORTER_1"/>
    <property type="match status" value="1"/>
</dbReference>
<dbReference type="SMART" id="SM00382">
    <property type="entry name" value="AAA"/>
    <property type="match status" value="1"/>
</dbReference>
<dbReference type="InterPro" id="IPR003439">
    <property type="entry name" value="ABC_transporter-like_ATP-bd"/>
</dbReference>
<evidence type="ECO:0000313" key="4">
    <source>
        <dbReference type="EMBL" id="QIE57054.1"/>
    </source>
</evidence>
<keyword evidence="5" id="KW-1185">Reference proteome</keyword>
<feature type="domain" description="ABC transporter" evidence="3">
    <location>
        <begin position="4"/>
        <end position="233"/>
    </location>
</feature>
<dbReference type="InterPro" id="IPR027417">
    <property type="entry name" value="P-loop_NTPase"/>
</dbReference>
<dbReference type="PROSITE" id="PS50893">
    <property type="entry name" value="ABC_TRANSPORTER_2"/>
    <property type="match status" value="1"/>
</dbReference>
<dbReference type="InterPro" id="IPR003593">
    <property type="entry name" value="AAA+_ATPase"/>
</dbReference>
<dbReference type="EMBL" id="CP049056">
    <property type="protein sequence ID" value="QIE57054.1"/>
    <property type="molecule type" value="Genomic_DNA"/>
</dbReference>
<evidence type="ECO:0000313" key="5">
    <source>
        <dbReference type="Proteomes" id="UP000503336"/>
    </source>
</evidence>
<evidence type="ECO:0000259" key="3">
    <source>
        <dbReference type="PROSITE" id="PS50893"/>
    </source>
</evidence>
<dbReference type="InterPro" id="IPR017871">
    <property type="entry name" value="ABC_transporter-like_CS"/>
</dbReference>
<keyword evidence="2 4" id="KW-0067">ATP-binding</keyword>
<organism evidence="4 5">
    <name type="scientific">Pikeienuella piscinae</name>
    <dbReference type="NCBI Taxonomy" id="2748098"/>
    <lineage>
        <taxon>Bacteria</taxon>
        <taxon>Pseudomonadati</taxon>
        <taxon>Pseudomonadota</taxon>
        <taxon>Alphaproteobacteria</taxon>
        <taxon>Rhodobacterales</taxon>
        <taxon>Paracoccaceae</taxon>
        <taxon>Pikeienuella</taxon>
    </lineage>
</organism>
<dbReference type="GO" id="GO:0016887">
    <property type="term" value="F:ATP hydrolysis activity"/>
    <property type="evidence" value="ECO:0007669"/>
    <property type="project" value="InterPro"/>
</dbReference>
<dbReference type="PANTHER" id="PTHR42794">
    <property type="entry name" value="HEMIN IMPORT ATP-BINDING PROTEIN HMUV"/>
    <property type="match status" value="1"/>
</dbReference>
<dbReference type="AlphaFoldDB" id="A0A7L5C434"/>
<protein>
    <submittedName>
        <fullName evidence="4">ABC transporter ATP-binding protein</fullName>
    </submittedName>
</protein>
<accession>A0A7L5C434</accession>
<dbReference type="PANTHER" id="PTHR42794:SF2">
    <property type="entry name" value="ABC TRANSPORTER ATP-BINDING PROTEIN"/>
    <property type="match status" value="1"/>
</dbReference>
<dbReference type="SUPFAM" id="SSF52540">
    <property type="entry name" value="P-loop containing nucleoside triphosphate hydrolases"/>
    <property type="match status" value="1"/>
</dbReference>